<accession>A0A2P5VT95</accession>
<comment type="catalytic activity">
    <reaction evidence="1">
        <text>S-ubiquitinyl-[E2 ubiquitin-conjugating enzyme]-L-cysteine + [acceptor protein]-L-lysine = [E2 ubiquitin-conjugating enzyme]-L-cysteine + N(6)-ubiquitinyl-[acceptor protein]-L-lysine.</text>
        <dbReference type="EC" id="2.3.2.27"/>
    </reaction>
</comment>
<evidence type="ECO:0000256" key="3">
    <source>
        <dbReference type="ARBA" id="ARBA00012483"/>
    </source>
</evidence>
<dbReference type="SMART" id="SM00184">
    <property type="entry name" value="RING"/>
    <property type="match status" value="1"/>
</dbReference>
<keyword evidence="4" id="KW-0808">Transferase</keyword>
<evidence type="ECO:0000313" key="11">
    <source>
        <dbReference type="EMBL" id="PPR82061.1"/>
    </source>
</evidence>
<evidence type="ECO:0000313" key="12">
    <source>
        <dbReference type="Proteomes" id="UP000239757"/>
    </source>
</evidence>
<name>A0A2P5VT95_GOSBA</name>
<protein>
    <recommendedName>
        <fullName evidence="3">RING-type E3 ubiquitin transferase</fullName>
        <ecNumber evidence="3">2.3.2.27</ecNumber>
    </recommendedName>
</protein>
<dbReference type="GO" id="GO:0061630">
    <property type="term" value="F:ubiquitin protein ligase activity"/>
    <property type="evidence" value="ECO:0007669"/>
    <property type="project" value="UniProtKB-EC"/>
</dbReference>
<keyword evidence="7" id="KW-0833">Ubl conjugation pathway</keyword>
<dbReference type="GO" id="GO:0005829">
    <property type="term" value="C:cytosol"/>
    <property type="evidence" value="ECO:0007669"/>
    <property type="project" value="TreeGrafter"/>
</dbReference>
<dbReference type="PROSITE" id="PS50089">
    <property type="entry name" value="ZF_RING_2"/>
    <property type="match status" value="1"/>
</dbReference>
<evidence type="ECO:0000259" key="10">
    <source>
        <dbReference type="PROSITE" id="PS50089"/>
    </source>
</evidence>
<dbReference type="InterPro" id="IPR013083">
    <property type="entry name" value="Znf_RING/FYVE/PHD"/>
</dbReference>
<evidence type="ECO:0000256" key="7">
    <source>
        <dbReference type="ARBA" id="ARBA00022786"/>
    </source>
</evidence>
<dbReference type="Proteomes" id="UP000239757">
    <property type="component" value="Unassembled WGS sequence"/>
</dbReference>
<evidence type="ECO:0000256" key="6">
    <source>
        <dbReference type="ARBA" id="ARBA00022771"/>
    </source>
</evidence>
<dbReference type="PANTHER" id="PTHR46463:SF44">
    <property type="entry name" value="RING_U-BOX SUPERFAMILY PROTEIN"/>
    <property type="match status" value="1"/>
</dbReference>
<dbReference type="PANTHER" id="PTHR46463">
    <property type="entry name" value="ZINC FINGER, RING/FYVE/PHD-TYPE"/>
    <property type="match status" value="1"/>
</dbReference>
<dbReference type="OrthoDB" id="8062037at2759"/>
<keyword evidence="6 9" id="KW-0863">Zinc-finger</keyword>
<dbReference type="GO" id="GO:0008270">
    <property type="term" value="F:zinc ion binding"/>
    <property type="evidence" value="ECO:0007669"/>
    <property type="project" value="UniProtKB-KW"/>
</dbReference>
<dbReference type="Gene3D" id="3.30.40.10">
    <property type="entry name" value="Zinc/RING finger domain, C3HC4 (zinc finger)"/>
    <property type="match status" value="1"/>
</dbReference>
<dbReference type="Pfam" id="PF12678">
    <property type="entry name" value="zf-rbx1"/>
    <property type="match status" value="1"/>
</dbReference>
<evidence type="ECO:0000256" key="2">
    <source>
        <dbReference type="ARBA" id="ARBA00004906"/>
    </source>
</evidence>
<evidence type="ECO:0000256" key="8">
    <source>
        <dbReference type="ARBA" id="ARBA00022833"/>
    </source>
</evidence>
<feature type="domain" description="RING-type" evidence="10">
    <location>
        <begin position="228"/>
        <end position="277"/>
    </location>
</feature>
<gene>
    <name evidence="11" type="ORF">GOBAR_AA38652</name>
</gene>
<keyword evidence="5" id="KW-0479">Metal-binding</keyword>
<evidence type="ECO:0000256" key="5">
    <source>
        <dbReference type="ARBA" id="ARBA00022723"/>
    </source>
</evidence>
<dbReference type="SUPFAM" id="SSF57850">
    <property type="entry name" value="RING/U-box"/>
    <property type="match status" value="1"/>
</dbReference>
<evidence type="ECO:0000256" key="4">
    <source>
        <dbReference type="ARBA" id="ARBA00022679"/>
    </source>
</evidence>
<dbReference type="EMBL" id="KZ671002">
    <property type="protein sequence ID" value="PPR82061.1"/>
    <property type="molecule type" value="Genomic_DNA"/>
</dbReference>
<keyword evidence="8" id="KW-0862">Zinc</keyword>
<reference evidence="11 12" key="1">
    <citation type="submission" date="2015-01" db="EMBL/GenBank/DDBJ databases">
        <title>Genome of allotetraploid Gossypium barbadense reveals genomic plasticity and fiber elongation in cotton evolution.</title>
        <authorList>
            <person name="Chen X."/>
            <person name="Liu X."/>
            <person name="Zhao B."/>
            <person name="Zheng H."/>
            <person name="Hu Y."/>
            <person name="Lu G."/>
            <person name="Yang C."/>
            <person name="Chen J."/>
            <person name="Shan C."/>
            <person name="Zhang L."/>
            <person name="Zhou Y."/>
            <person name="Wang L."/>
            <person name="Guo W."/>
            <person name="Bai Y."/>
            <person name="Ruan J."/>
            <person name="Shangguan X."/>
            <person name="Mao Y."/>
            <person name="Jiang J."/>
            <person name="Zhu Y."/>
            <person name="Lei J."/>
            <person name="Kang H."/>
            <person name="Chen S."/>
            <person name="He X."/>
            <person name="Wang R."/>
            <person name="Wang Y."/>
            <person name="Chen J."/>
            <person name="Wang L."/>
            <person name="Yu S."/>
            <person name="Wang B."/>
            <person name="Wei J."/>
            <person name="Song S."/>
            <person name="Lu X."/>
            <person name="Gao Z."/>
            <person name="Gu W."/>
            <person name="Deng X."/>
            <person name="Ma D."/>
            <person name="Wang S."/>
            <person name="Liang W."/>
            <person name="Fang L."/>
            <person name="Cai C."/>
            <person name="Zhu X."/>
            <person name="Zhou B."/>
            <person name="Zhang Y."/>
            <person name="Chen Z."/>
            <person name="Xu S."/>
            <person name="Zhu R."/>
            <person name="Wang S."/>
            <person name="Zhang T."/>
            <person name="Zhao G."/>
        </authorList>
    </citation>
    <scope>NUCLEOTIDE SEQUENCE [LARGE SCALE GENOMIC DNA]</scope>
    <source>
        <strain evidence="12">cv. Xinhai21</strain>
        <tissue evidence="11">Leaf</tissue>
    </source>
</reference>
<dbReference type="EC" id="2.3.2.27" evidence="3"/>
<proteinExistence type="predicted"/>
<sequence>MLEHELCSSRVLSPFREESGDEELSVLPRHTKVIVTGNNRTKSVLVGLQGVVKKAVGLGGWHWLVLKNGVEVKLQRNALSVLEHPTGNENTRASDRHVPLSSRNATASALSTGLLVDTNLEVSVPDAYRPPPAPIPFDAALGHPPTPSAAQGIHSSKSNEAVQTTNIGSGQETVVVNTQETCIKSDDAKELDCKAQNTTENESSKKLEIELPKPVESIVPTKEEEDCCPTCLEVIFPLPSRKYDEENPKIITKCEHHFHLACIFEWMERSETCPVCDKEMIFDLPTN</sequence>
<dbReference type="InterPro" id="IPR001841">
    <property type="entry name" value="Znf_RING"/>
</dbReference>
<dbReference type="AlphaFoldDB" id="A0A2P5VT95"/>
<comment type="pathway">
    <text evidence="2">Protein modification; protein ubiquitination.</text>
</comment>
<evidence type="ECO:0000256" key="9">
    <source>
        <dbReference type="PROSITE-ProRule" id="PRU00175"/>
    </source>
</evidence>
<organism evidence="11 12">
    <name type="scientific">Gossypium barbadense</name>
    <name type="common">Sea Island cotton</name>
    <name type="synonym">Hibiscus barbadensis</name>
    <dbReference type="NCBI Taxonomy" id="3634"/>
    <lineage>
        <taxon>Eukaryota</taxon>
        <taxon>Viridiplantae</taxon>
        <taxon>Streptophyta</taxon>
        <taxon>Embryophyta</taxon>
        <taxon>Tracheophyta</taxon>
        <taxon>Spermatophyta</taxon>
        <taxon>Magnoliopsida</taxon>
        <taxon>eudicotyledons</taxon>
        <taxon>Gunneridae</taxon>
        <taxon>Pentapetalae</taxon>
        <taxon>rosids</taxon>
        <taxon>malvids</taxon>
        <taxon>Malvales</taxon>
        <taxon>Malvaceae</taxon>
        <taxon>Malvoideae</taxon>
        <taxon>Gossypium</taxon>
    </lineage>
</organism>
<dbReference type="CDD" id="cd23116">
    <property type="entry name" value="RING-H2_AIRP1-like"/>
    <property type="match status" value="1"/>
</dbReference>
<evidence type="ECO:0000256" key="1">
    <source>
        <dbReference type="ARBA" id="ARBA00000900"/>
    </source>
</evidence>
<dbReference type="InterPro" id="IPR024766">
    <property type="entry name" value="Znf_RING_H2"/>
</dbReference>